<proteinExistence type="predicted"/>
<dbReference type="AlphaFoldDB" id="A0A5C3FGT5"/>
<gene>
    <name evidence="2" type="ORF">PSANT_01307</name>
</gene>
<dbReference type="PANTHER" id="PTHR31051:SF1">
    <property type="entry name" value="PROTEASOME ASSEMBLY CHAPERONE 3"/>
    <property type="match status" value="1"/>
</dbReference>
<sequence length="177" mass="18965">MMASNPASGSEMQISATQIPSSSPVLPTRTASETIGGTPTTVITQSFADRIMVTITQLNKFGCIYQATTSINPADPLPQHDEAGALPAPLPTTAVTKLVGTEPSPAYTALYHLYIAQLASIVKHAAPTDQRPLIVTLALKPTAQEQQDDEDDSLMSSEAERSRYMTIMNMVASCRVW</sequence>
<comment type="caution">
    <text evidence="2">The sequence shown here is derived from an EMBL/GenBank/DDBJ whole genome shotgun (WGS) entry which is preliminary data.</text>
</comment>
<evidence type="ECO:0000313" key="3">
    <source>
        <dbReference type="Proteomes" id="UP000325008"/>
    </source>
</evidence>
<dbReference type="RefSeq" id="XP_014658758.1">
    <property type="nucleotide sequence ID" value="XM_014803272.1"/>
</dbReference>
<dbReference type="Gene3D" id="3.30.230.90">
    <property type="match status" value="1"/>
</dbReference>
<dbReference type="PANTHER" id="PTHR31051">
    <property type="entry name" value="PROTEASOME ASSEMBLY CHAPERONE 3"/>
    <property type="match status" value="1"/>
</dbReference>
<feature type="region of interest" description="Disordered" evidence="1">
    <location>
        <begin position="1"/>
        <end position="37"/>
    </location>
</feature>
<organism evidence="2 3">
    <name type="scientific">Pseudozyma antarctica</name>
    <name type="common">Yeast</name>
    <name type="synonym">Candida antarctica</name>
    <dbReference type="NCBI Taxonomy" id="84753"/>
    <lineage>
        <taxon>Eukaryota</taxon>
        <taxon>Fungi</taxon>
        <taxon>Dikarya</taxon>
        <taxon>Basidiomycota</taxon>
        <taxon>Ustilaginomycotina</taxon>
        <taxon>Ustilaginomycetes</taxon>
        <taxon>Ustilaginales</taxon>
        <taxon>Ustilaginaceae</taxon>
        <taxon>Moesziomyces</taxon>
    </lineage>
</organism>
<keyword evidence="3" id="KW-1185">Reference proteome</keyword>
<dbReference type="EMBL" id="OOIQ01000002">
    <property type="protein sequence ID" value="SPO43622.1"/>
    <property type="molecule type" value="Genomic_DNA"/>
</dbReference>
<evidence type="ECO:0000313" key="2">
    <source>
        <dbReference type="EMBL" id="SPO43622.1"/>
    </source>
</evidence>
<name>A0A5C3FGT5_PSEA2</name>
<dbReference type="Proteomes" id="UP000325008">
    <property type="component" value="Unassembled WGS sequence"/>
</dbReference>
<dbReference type="InterPro" id="IPR053720">
    <property type="entry name" value="Psm_Assembly_Chaperone"/>
</dbReference>
<reference evidence="2" key="1">
    <citation type="submission" date="2018-03" db="EMBL/GenBank/DDBJ databases">
        <authorList>
            <person name="Guldener U."/>
        </authorList>
    </citation>
    <scope>NUCLEOTIDE SEQUENCE [LARGE SCALE GENOMIC DNA]</scope>
    <source>
        <strain evidence="2">ATCC34888</strain>
    </source>
</reference>
<dbReference type="GO" id="GO:0043248">
    <property type="term" value="P:proteasome assembly"/>
    <property type="evidence" value="ECO:0007669"/>
    <property type="project" value="InterPro"/>
</dbReference>
<accession>A0A5C3FGT5</accession>
<dbReference type="OrthoDB" id="5593278at2759"/>
<evidence type="ECO:0000256" key="1">
    <source>
        <dbReference type="SAM" id="MobiDB-lite"/>
    </source>
</evidence>
<protein>
    <submittedName>
        <fullName evidence="2">Uncharacterized protein</fullName>
    </submittedName>
</protein>
<dbReference type="Pfam" id="PF10178">
    <property type="entry name" value="PAC3"/>
    <property type="match status" value="1"/>
</dbReference>
<dbReference type="InterPro" id="IPR018788">
    <property type="entry name" value="Proteasome_assmbl_chp_3"/>
</dbReference>